<evidence type="ECO:0000313" key="1">
    <source>
        <dbReference type="EMBL" id="SEB96280.1"/>
    </source>
</evidence>
<organism evidence="1 2">
    <name type="scientific">Paramicrobacterium humi</name>
    <dbReference type="NCBI Taxonomy" id="640635"/>
    <lineage>
        <taxon>Bacteria</taxon>
        <taxon>Bacillati</taxon>
        <taxon>Actinomycetota</taxon>
        <taxon>Actinomycetes</taxon>
        <taxon>Micrococcales</taxon>
        <taxon>Microbacteriaceae</taxon>
        <taxon>Paramicrobacterium</taxon>
    </lineage>
</organism>
<dbReference type="AlphaFoldDB" id="A0A1H4NM39"/>
<gene>
    <name evidence="1" type="ORF">SAMN04489806_2240</name>
</gene>
<proteinExistence type="predicted"/>
<accession>A0A1H4NM39</accession>
<evidence type="ECO:0000313" key="2">
    <source>
        <dbReference type="Proteomes" id="UP000199183"/>
    </source>
</evidence>
<sequence>MELAHDDLGVAGRQLRHFGLDDAALTDLVWSSLDGIVFQQLALGRIATSRASLERLRGILRAEIARAASDPS</sequence>
<dbReference type="Proteomes" id="UP000199183">
    <property type="component" value="Unassembled WGS sequence"/>
</dbReference>
<dbReference type="RefSeq" id="WP_091184068.1">
    <property type="nucleotide sequence ID" value="NZ_FNRY01000001.1"/>
</dbReference>
<reference evidence="1 2" key="1">
    <citation type="submission" date="2016-10" db="EMBL/GenBank/DDBJ databases">
        <authorList>
            <person name="de Groot N.N."/>
        </authorList>
    </citation>
    <scope>NUCLEOTIDE SEQUENCE [LARGE SCALE GENOMIC DNA]</scope>
    <source>
        <strain evidence="1 2">DSM 21799</strain>
    </source>
</reference>
<dbReference type="OrthoDB" id="9816296at2"/>
<protein>
    <submittedName>
        <fullName evidence="1">Uncharacterized protein</fullName>
    </submittedName>
</protein>
<name>A0A1H4NM39_9MICO</name>
<keyword evidence="2" id="KW-1185">Reference proteome</keyword>
<dbReference type="EMBL" id="FNRY01000001">
    <property type="protein sequence ID" value="SEB96280.1"/>
    <property type="molecule type" value="Genomic_DNA"/>
</dbReference>